<dbReference type="InterPro" id="IPR000032">
    <property type="entry name" value="HPr-like"/>
</dbReference>
<dbReference type="PANTHER" id="PTHR33705">
    <property type="entry name" value="PHOSPHOCARRIER PROTEIN HPR"/>
    <property type="match status" value="1"/>
</dbReference>
<keyword evidence="4" id="KW-0963">Cytoplasm</keyword>
<dbReference type="InterPro" id="IPR002114">
    <property type="entry name" value="PTS_HPr_Ser_P_site"/>
</dbReference>
<evidence type="ECO:0000256" key="1">
    <source>
        <dbReference type="ARBA" id="ARBA00003681"/>
    </source>
</evidence>
<evidence type="ECO:0000259" key="6">
    <source>
        <dbReference type="PROSITE" id="PS51350"/>
    </source>
</evidence>
<dbReference type="EMBL" id="JADKNH010000004">
    <property type="protein sequence ID" value="MBF4693161.1"/>
    <property type="molecule type" value="Genomic_DNA"/>
</dbReference>
<dbReference type="PRINTS" id="PR00107">
    <property type="entry name" value="PHOSPHOCPHPR"/>
</dbReference>
<dbReference type="SUPFAM" id="SSF55594">
    <property type="entry name" value="HPr-like"/>
    <property type="match status" value="1"/>
</dbReference>
<evidence type="ECO:0000256" key="2">
    <source>
        <dbReference type="ARBA" id="ARBA00004496"/>
    </source>
</evidence>
<dbReference type="InterPro" id="IPR001020">
    <property type="entry name" value="PTS_HPr_His_P_site"/>
</dbReference>
<comment type="caution">
    <text evidence="7">The sequence shown here is derived from an EMBL/GenBank/DDBJ whole genome shotgun (WGS) entry which is preliminary data.</text>
</comment>
<dbReference type="InterPro" id="IPR035895">
    <property type="entry name" value="HPr-like_sf"/>
</dbReference>
<dbReference type="PROSITE" id="PS00589">
    <property type="entry name" value="PTS_HPR_SER"/>
    <property type="match status" value="1"/>
</dbReference>
<accession>A0ABR9ZRS9</accession>
<dbReference type="NCBIfam" id="TIGR01003">
    <property type="entry name" value="PTS_HPr_family"/>
    <property type="match status" value="1"/>
</dbReference>
<dbReference type="InterPro" id="IPR050399">
    <property type="entry name" value="HPr"/>
</dbReference>
<sequence>MKDFSVTVNSATGLHARPASQLVSEASKFQSEIKLIKGETSVSAKSIMGVLGLGVLTGDKVRITADGADEHDAIKALEALFESGL</sequence>
<name>A0ABR9ZRS9_9FIRM</name>
<keyword evidence="5" id="KW-0598">Phosphotransferase system</keyword>
<dbReference type="RefSeq" id="WP_194701389.1">
    <property type="nucleotide sequence ID" value="NZ_JADKNH010000004.1"/>
</dbReference>
<feature type="domain" description="HPr" evidence="6">
    <location>
        <begin position="1"/>
        <end position="85"/>
    </location>
</feature>
<protein>
    <recommendedName>
        <fullName evidence="3">Phosphocarrier protein HPr</fullName>
    </recommendedName>
</protein>
<evidence type="ECO:0000256" key="5">
    <source>
        <dbReference type="ARBA" id="ARBA00022683"/>
    </source>
</evidence>
<organism evidence="7 8">
    <name type="scientific">Fusibacter ferrireducens</name>
    <dbReference type="NCBI Taxonomy" id="2785058"/>
    <lineage>
        <taxon>Bacteria</taxon>
        <taxon>Bacillati</taxon>
        <taxon>Bacillota</taxon>
        <taxon>Clostridia</taxon>
        <taxon>Eubacteriales</taxon>
        <taxon>Eubacteriales Family XII. Incertae Sedis</taxon>
        <taxon>Fusibacter</taxon>
    </lineage>
</organism>
<reference evidence="7 8" key="1">
    <citation type="submission" date="2020-11" db="EMBL/GenBank/DDBJ databases">
        <title>Fusibacter basophilias sp. nov.</title>
        <authorList>
            <person name="Qiu D."/>
        </authorList>
    </citation>
    <scope>NUCLEOTIDE SEQUENCE [LARGE SCALE GENOMIC DNA]</scope>
    <source>
        <strain evidence="7 8">Q10-2</strain>
    </source>
</reference>
<dbReference type="Proteomes" id="UP000614200">
    <property type="component" value="Unassembled WGS sequence"/>
</dbReference>
<dbReference type="CDD" id="cd00367">
    <property type="entry name" value="PTS-HPr_like"/>
    <property type="match status" value="1"/>
</dbReference>
<dbReference type="Pfam" id="PF00381">
    <property type="entry name" value="PTS-HPr"/>
    <property type="match status" value="1"/>
</dbReference>
<comment type="function">
    <text evidence="1">General (non sugar-specific) component of the phosphoenolpyruvate-dependent sugar phosphotransferase system (sugar PTS). This major carbohydrate active-transport system catalyzes the phosphorylation of incoming sugar substrates concomitantly with their translocation across the cell membrane. The phosphoryl group from phosphoenolpyruvate (PEP) is transferred to the phosphoryl carrier protein HPr by enzyme I. Phospho-HPr then transfers it to the PTS EIIA domain.</text>
</comment>
<dbReference type="PANTHER" id="PTHR33705:SF2">
    <property type="entry name" value="PHOSPHOCARRIER PROTEIN NPR"/>
    <property type="match status" value="1"/>
</dbReference>
<gene>
    <name evidence="7" type="ORF">ISU02_08515</name>
</gene>
<evidence type="ECO:0000256" key="4">
    <source>
        <dbReference type="ARBA" id="ARBA00022490"/>
    </source>
</evidence>
<proteinExistence type="predicted"/>
<keyword evidence="8" id="KW-1185">Reference proteome</keyword>
<evidence type="ECO:0000313" key="8">
    <source>
        <dbReference type="Proteomes" id="UP000614200"/>
    </source>
</evidence>
<comment type="subcellular location">
    <subcellularLocation>
        <location evidence="2">Cytoplasm</location>
    </subcellularLocation>
</comment>
<dbReference type="PROSITE" id="PS51350">
    <property type="entry name" value="PTS_HPR_DOM"/>
    <property type="match status" value="1"/>
</dbReference>
<evidence type="ECO:0000256" key="3">
    <source>
        <dbReference type="ARBA" id="ARBA00020422"/>
    </source>
</evidence>
<dbReference type="Gene3D" id="3.30.1340.10">
    <property type="entry name" value="HPr-like"/>
    <property type="match status" value="1"/>
</dbReference>
<evidence type="ECO:0000313" key="7">
    <source>
        <dbReference type="EMBL" id="MBF4693161.1"/>
    </source>
</evidence>
<dbReference type="PROSITE" id="PS00369">
    <property type="entry name" value="PTS_HPR_HIS"/>
    <property type="match status" value="1"/>
</dbReference>